<gene>
    <name evidence="1" type="ORF">ACFPZ3_48235</name>
</gene>
<protein>
    <submittedName>
        <fullName evidence="1">Uncharacterized protein</fullName>
    </submittedName>
</protein>
<name>A0ABW1D2T4_9ACTN</name>
<accession>A0ABW1D2T4</accession>
<evidence type="ECO:0000313" key="2">
    <source>
        <dbReference type="Proteomes" id="UP001596058"/>
    </source>
</evidence>
<dbReference type="RefSeq" id="WP_379521152.1">
    <property type="nucleotide sequence ID" value="NZ_JBHSPA010000068.1"/>
</dbReference>
<organism evidence="1 2">
    <name type="scientific">Nonomuraea insulae</name>
    <dbReference type="NCBI Taxonomy" id="1616787"/>
    <lineage>
        <taxon>Bacteria</taxon>
        <taxon>Bacillati</taxon>
        <taxon>Actinomycetota</taxon>
        <taxon>Actinomycetes</taxon>
        <taxon>Streptosporangiales</taxon>
        <taxon>Streptosporangiaceae</taxon>
        <taxon>Nonomuraea</taxon>
    </lineage>
</organism>
<sequence>MVAEVEADVEAGDVEVAAGDVKAVEAGDVEAAAGDLKAAVGDAAVGDVDAVPE</sequence>
<keyword evidence="2" id="KW-1185">Reference proteome</keyword>
<dbReference type="Proteomes" id="UP001596058">
    <property type="component" value="Unassembled WGS sequence"/>
</dbReference>
<comment type="caution">
    <text evidence="1">The sequence shown here is derived from an EMBL/GenBank/DDBJ whole genome shotgun (WGS) entry which is preliminary data.</text>
</comment>
<dbReference type="EMBL" id="JBHSPA010000068">
    <property type="protein sequence ID" value="MFC5831687.1"/>
    <property type="molecule type" value="Genomic_DNA"/>
</dbReference>
<evidence type="ECO:0000313" key="1">
    <source>
        <dbReference type="EMBL" id="MFC5831687.1"/>
    </source>
</evidence>
<proteinExistence type="predicted"/>
<reference evidence="2" key="1">
    <citation type="journal article" date="2019" name="Int. J. Syst. Evol. Microbiol.">
        <title>The Global Catalogue of Microorganisms (GCM) 10K type strain sequencing project: providing services to taxonomists for standard genome sequencing and annotation.</title>
        <authorList>
            <consortium name="The Broad Institute Genomics Platform"/>
            <consortium name="The Broad Institute Genome Sequencing Center for Infectious Disease"/>
            <person name="Wu L."/>
            <person name="Ma J."/>
        </authorList>
    </citation>
    <scope>NUCLEOTIDE SEQUENCE [LARGE SCALE GENOMIC DNA]</scope>
    <source>
        <strain evidence="2">CCUG 53903</strain>
    </source>
</reference>